<proteinExistence type="predicted"/>
<sequence>MSLIAIGQLTSTSSLSHNLTQCRLLISKAASLGAKALFLPEATDYIASSPSESLSLCTPTNKSEFVTGLRLEAQKHKLPIHVGIHEPSWTDDPKKKIRNTVIWIDENGHIVHTYQKVHLFDVDIAGGPVLKESEVVEAGDKVQEVWELEGVGRVGSLICFDLRFPEISLALRRKGAEIITYPSAFTVPTGKAHWEMLLRARAIETQSYVVAAAQVGRHNEKRVSYGHSMIVDPWGRIVAEIKNNDEEEHPEPELATAVIDRELLAKVRREMPLNRRTDVYPEV</sequence>
<dbReference type="InterPro" id="IPR045254">
    <property type="entry name" value="Nit1/2_C-N_Hydrolase"/>
</dbReference>
<name>A0AA40K3L7_9PEZI</name>
<dbReference type="Proteomes" id="UP001172159">
    <property type="component" value="Unassembled WGS sequence"/>
</dbReference>
<dbReference type="Gene3D" id="3.60.110.10">
    <property type="entry name" value="Carbon-nitrogen hydrolase"/>
    <property type="match status" value="1"/>
</dbReference>
<dbReference type="PANTHER" id="PTHR23088">
    <property type="entry name" value="NITRILASE-RELATED"/>
    <property type="match status" value="1"/>
</dbReference>
<dbReference type="AlphaFoldDB" id="A0AA40K3L7"/>
<dbReference type="PROSITE" id="PS50263">
    <property type="entry name" value="CN_HYDROLASE"/>
    <property type="match status" value="1"/>
</dbReference>
<dbReference type="InterPro" id="IPR036526">
    <property type="entry name" value="C-N_Hydrolase_sf"/>
</dbReference>
<dbReference type="EMBL" id="JAUKTV010000002">
    <property type="protein sequence ID" value="KAK0744630.1"/>
    <property type="molecule type" value="Genomic_DNA"/>
</dbReference>
<evidence type="ECO:0000259" key="2">
    <source>
        <dbReference type="PROSITE" id="PS50263"/>
    </source>
</evidence>
<dbReference type="PANTHER" id="PTHR23088:SF27">
    <property type="entry name" value="DEAMINATED GLUTATHIONE AMIDASE"/>
    <property type="match status" value="1"/>
</dbReference>
<reference evidence="3" key="1">
    <citation type="submission" date="2023-06" db="EMBL/GenBank/DDBJ databases">
        <title>Genome-scale phylogeny and comparative genomics of the fungal order Sordariales.</title>
        <authorList>
            <consortium name="Lawrence Berkeley National Laboratory"/>
            <person name="Hensen N."/>
            <person name="Bonometti L."/>
            <person name="Westerberg I."/>
            <person name="Brannstrom I.O."/>
            <person name="Guillou S."/>
            <person name="Cros-Aarteil S."/>
            <person name="Calhoun S."/>
            <person name="Haridas S."/>
            <person name="Kuo A."/>
            <person name="Mondo S."/>
            <person name="Pangilinan J."/>
            <person name="Riley R."/>
            <person name="Labutti K."/>
            <person name="Andreopoulos B."/>
            <person name="Lipzen A."/>
            <person name="Chen C."/>
            <person name="Yanf M."/>
            <person name="Daum C."/>
            <person name="Ng V."/>
            <person name="Clum A."/>
            <person name="Steindorff A."/>
            <person name="Ohm R."/>
            <person name="Martin F."/>
            <person name="Silar P."/>
            <person name="Natvig D."/>
            <person name="Lalanne C."/>
            <person name="Gautier V."/>
            <person name="Ament-Velasquez S.L."/>
            <person name="Kruys A."/>
            <person name="Hutchinson M.I."/>
            <person name="Powell A.J."/>
            <person name="Barry K."/>
            <person name="Miller A.N."/>
            <person name="Grigoriev I.V."/>
            <person name="Debuchy R."/>
            <person name="Gladieux P."/>
            <person name="Thoren M.H."/>
            <person name="Johannesson H."/>
        </authorList>
    </citation>
    <scope>NUCLEOTIDE SEQUENCE</scope>
    <source>
        <strain evidence="3">CBS 540.89</strain>
    </source>
</reference>
<dbReference type="CDD" id="cd07572">
    <property type="entry name" value="nit"/>
    <property type="match status" value="1"/>
</dbReference>
<dbReference type="Pfam" id="PF00795">
    <property type="entry name" value="CN_hydrolase"/>
    <property type="match status" value="1"/>
</dbReference>
<gene>
    <name evidence="3" type="ORF">B0T21DRAFT_407714</name>
</gene>
<dbReference type="InterPro" id="IPR003010">
    <property type="entry name" value="C-N_Hydrolase"/>
</dbReference>
<feature type="domain" description="CN hydrolase" evidence="2">
    <location>
        <begin position="1"/>
        <end position="261"/>
    </location>
</feature>
<evidence type="ECO:0000256" key="1">
    <source>
        <dbReference type="ARBA" id="ARBA00022801"/>
    </source>
</evidence>
<accession>A0AA40K3L7</accession>
<keyword evidence="1" id="KW-0378">Hydrolase</keyword>
<comment type="caution">
    <text evidence="3">The sequence shown here is derived from an EMBL/GenBank/DDBJ whole genome shotgun (WGS) entry which is preliminary data.</text>
</comment>
<dbReference type="SUPFAM" id="SSF56317">
    <property type="entry name" value="Carbon-nitrogen hydrolase"/>
    <property type="match status" value="1"/>
</dbReference>
<evidence type="ECO:0000313" key="4">
    <source>
        <dbReference type="Proteomes" id="UP001172159"/>
    </source>
</evidence>
<organism evidence="3 4">
    <name type="scientific">Apiosordaria backusii</name>
    <dbReference type="NCBI Taxonomy" id="314023"/>
    <lineage>
        <taxon>Eukaryota</taxon>
        <taxon>Fungi</taxon>
        <taxon>Dikarya</taxon>
        <taxon>Ascomycota</taxon>
        <taxon>Pezizomycotina</taxon>
        <taxon>Sordariomycetes</taxon>
        <taxon>Sordariomycetidae</taxon>
        <taxon>Sordariales</taxon>
        <taxon>Lasiosphaeriaceae</taxon>
        <taxon>Apiosordaria</taxon>
    </lineage>
</organism>
<dbReference type="GO" id="GO:0016811">
    <property type="term" value="F:hydrolase activity, acting on carbon-nitrogen (but not peptide) bonds, in linear amides"/>
    <property type="evidence" value="ECO:0007669"/>
    <property type="project" value="InterPro"/>
</dbReference>
<evidence type="ECO:0000313" key="3">
    <source>
        <dbReference type="EMBL" id="KAK0744630.1"/>
    </source>
</evidence>
<protein>
    <submittedName>
        <fullName evidence="3">Nitrilase</fullName>
    </submittedName>
</protein>
<keyword evidence="4" id="KW-1185">Reference proteome</keyword>